<evidence type="ECO:0000256" key="2">
    <source>
        <dbReference type="SAM" id="Phobius"/>
    </source>
</evidence>
<dbReference type="Pfam" id="PF13450">
    <property type="entry name" value="NAD_binding_8"/>
    <property type="match status" value="1"/>
</dbReference>
<dbReference type="Proteomes" id="UP000663840">
    <property type="component" value="Unassembled WGS sequence"/>
</dbReference>
<dbReference type="AlphaFoldDB" id="A0A8H2WL61"/>
<protein>
    <submittedName>
        <fullName evidence="3">Uncharacterized protein</fullName>
    </submittedName>
</protein>
<comment type="caution">
    <text evidence="3">The sequence shown here is derived from an EMBL/GenBank/DDBJ whole genome shotgun (WGS) entry which is preliminary data.</text>
</comment>
<reference evidence="3" key="1">
    <citation type="submission" date="2021-01" db="EMBL/GenBank/DDBJ databases">
        <authorList>
            <person name="Kaushik A."/>
        </authorList>
    </citation>
    <scope>NUCLEOTIDE SEQUENCE</scope>
    <source>
        <strain evidence="3">AG1-1A</strain>
    </source>
</reference>
<organism evidence="3 4">
    <name type="scientific">Rhizoctonia solani</name>
    <dbReference type="NCBI Taxonomy" id="456999"/>
    <lineage>
        <taxon>Eukaryota</taxon>
        <taxon>Fungi</taxon>
        <taxon>Dikarya</taxon>
        <taxon>Basidiomycota</taxon>
        <taxon>Agaricomycotina</taxon>
        <taxon>Agaricomycetes</taxon>
        <taxon>Cantharellales</taxon>
        <taxon>Ceratobasidiaceae</taxon>
        <taxon>Rhizoctonia</taxon>
    </lineage>
</organism>
<dbReference type="SUPFAM" id="SSF51905">
    <property type="entry name" value="FAD/NAD(P)-binding domain"/>
    <property type="match status" value="2"/>
</dbReference>
<evidence type="ECO:0000256" key="1">
    <source>
        <dbReference type="ARBA" id="ARBA00010139"/>
    </source>
</evidence>
<sequence length="534" mass="60525">MLETPKDITPVVIIGAGIGGIVAAISLQQKIGLNNYKIYEKANDVGGTWRQNTYPGCSSDVPVHLFSLSTDPNPDWNHVFGSYSEIQAYWKHLAIKHGVESHINYSKEVLSAIWNEDANCYTLNIKDTQTGVVTQTRSRVVISAIGIFHYPKWPEIPGRESFRGISLHAQAWDHSVEMSGKRVGLIGNGCAGSQILPCISEDRSTIVTNFCKTPSWYVGRRQTKVPEWVKWLFRNVPATLRIFRYLIACFIEFNYQSLRNRPGASYFQNRVQKYAINYIKSTAPEKHHANLLPNYPMGCKRVIADPDYLSALHRPNVNLEWDPIVKIIPEGVITKCGRKYELDVLCFATGFDVESSVVLNVQGRNGLTLKEYYTREGGPTGYLCTTAPGFPNWITLFGPNTIGTVSLVYSDELQMNYAVQLIEPVLRGQIQNFSPRADKVEAWNHWLQSYLSKDIYTGCATYYLHNNGEGKNINVWPGGSMYMWWNLYRPIWKDFDIRGDKRHPYSQLGSFVYPVLFLLGLICAVHLFLVTLGL</sequence>
<gene>
    <name evidence="3" type="ORF">RDB_LOCUS26900</name>
</gene>
<dbReference type="EMBL" id="CAJMWR010000534">
    <property type="protein sequence ID" value="CAE6384444.1"/>
    <property type="molecule type" value="Genomic_DNA"/>
</dbReference>
<dbReference type="InterPro" id="IPR036188">
    <property type="entry name" value="FAD/NAD-bd_sf"/>
</dbReference>
<keyword evidence="2" id="KW-1133">Transmembrane helix</keyword>
<dbReference type="PANTHER" id="PTHR42877:SF4">
    <property type="entry name" value="FAD_NAD(P)-BINDING DOMAIN-CONTAINING PROTEIN-RELATED"/>
    <property type="match status" value="1"/>
</dbReference>
<feature type="transmembrane region" description="Helical" evidence="2">
    <location>
        <begin position="511"/>
        <end position="532"/>
    </location>
</feature>
<comment type="similarity">
    <text evidence="1">Belongs to the FAD-binding monooxygenase family.</text>
</comment>
<keyword evidence="2" id="KW-0812">Transmembrane</keyword>
<dbReference type="PANTHER" id="PTHR42877">
    <property type="entry name" value="L-ORNITHINE N(5)-MONOOXYGENASE-RELATED"/>
    <property type="match status" value="1"/>
</dbReference>
<evidence type="ECO:0000313" key="3">
    <source>
        <dbReference type="EMBL" id="CAE6384444.1"/>
    </source>
</evidence>
<keyword evidence="2" id="KW-0472">Membrane</keyword>
<dbReference type="InterPro" id="IPR051209">
    <property type="entry name" value="FAD-bind_Monooxygenase_sf"/>
</dbReference>
<name>A0A8H2WL61_9AGAM</name>
<accession>A0A8H2WL61</accession>
<proteinExistence type="inferred from homology"/>
<evidence type="ECO:0000313" key="4">
    <source>
        <dbReference type="Proteomes" id="UP000663840"/>
    </source>
</evidence>
<dbReference type="Gene3D" id="3.50.50.60">
    <property type="entry name" value="FAD/NAD(P)-binding domain"/>
    <property type="match status" value="2"/>
</dbReference>